<proteinExistence type="predicted"/>
<dbReference type="InterPro" id="IPR036397">
    <property type="entry name" value="RNaseH_sf"/>
</dbReference>
<feature type="domain" description="Integrase catalytic" evidence="1">
    <location>
        <begin position="57"/>
        <end position="214"/>
    </location>
</feature>
<dbReference type="SUPFAM" id="SSF53098">
    <property type="entry name" value="Ribonuclease H-like"/>
    <property type="match status" value="1"/>
</dbReference>
<dbReference type="InterPro" id="IPR012337">
    <property type="entry name" value="RNaseH-like_sf"/>
</dbReference>
<comment type="caution">
    <text evidence="2">The sequence shown here is derived from an EMBL/GenBank/DDBJ whole genome shotgun (WGS) entry which is preliminary data.</text>
</comment>
<dbReference type="Proteomes" id="UP000557230">
    <property type="component" value="Unassembled WGS sequence"/>
</dbReference>
<dbReference type="PANTHER" id="PTHR37984:SF5">
    <property type="entry name" value="PROTEIN NYNRIN-LIKE"/>
    <property type="match status" value="1"/>
</dbReference>
<evidence type="ECO:0000313" key="3">
    <source>
        <dbReference type="Proteomes" id="UP000557230"/>
    </source>
</evidence>
<evidence type="ECO:0000313" key="2">
    <source>
        <dbReference type="EMBL" id="NXN17337.1"/>
    </source>
</evidence>
<protein>
    <submittedName>
        <fullName evidence="2">TF28 protein</fullName>
    </submittedName>
</protein>
<feature type="non-terminal residue" evidence="2">
    <location>
        <position position="1"/>
    </location>
</feature>
<organism evidence="2 3">
    <name type="scientific">Indicator maculatus</name>
    <name type="common">spotted honeyguide</name>
    <dbReference type="NCBI Taxonomy" id="545262"/>
    <lineage>
        <taxon>Eukaryota</taxon>
        <taxon>Metazoa</taxon>
        <taxon>Chordata</taxon>
        <taxon>Craniata</taxon>
        <taxon>Vertebrata</taxon>
        <taxon>Euteleostomi</taxon>
        <taxon>Archelosauria</taxon>
        <taxon>Archosauria</taxon>
        <taxon>Dinosauria</taxon>
        <taxon>Saurischia</taxon>
        <taxon>Theropoda</taxon>
        <taxon>Coelurosauria</taxon>
        <taxon>Aves</taxon>
        <taxon>Neognathae</taxon>
        <taxon>Neoaves</taxon>
        <taxon>Telluraves</taxon>
        <taxon>Coraciimorphae</taxon>
        <taxon>Piciformes</taxon>
        <taxon>Indicatoridae</taxon>
        <taxon>Indicator</taxon>
    </lineage>
</organism>
<dbReference type="InterPro" id="IPR050951">
    <property type="entry name" value="Retrovirus_Pol_polyprotein"/>
</dbReference>
<name>A0A7L1GTW1_9PICI</name>
<dbReference type="GO" id="GO:0015074">
    <property type="term" value="P:DNA integration"/>
    <property type="evidence" value="ECO:0007669"/>
    <property type="project" value="InterPro"/>
</dbReference>
<feature type="non-terminal residue" evidence="2">
    <location>
        <position position="291"/>
    </location>
</feature>
<dbReference type="Gene3D" id="3.30.420.10">
    <property type="entry name" value="Ribonuclease H-like superfamily/Ribonuclease H"/>
    <property type="match status" value="1"/>
</dbReference>
<dbReference type="EMBL" id="VXBD01012580">
    <property type="protein sequence ID" value="NXN17337.1"/>
    <property type="molecule type" value="Genomic_DNA"/>
</dbReference>
<dbReference type="PROSITE" id="PS50994">
    <property type="entry name" value="INTEGRASE"/>
    <property type="match status" value="1"/>
</dbReference>
<dbReference type="AlphaFoldDB" id="A0A7L1GTW1"/>
<keyword evidence="3" id="KW-1185">Reference proteome</keyword>
<dbReference type="PANTHER" id="PTHR37984">
    <property type="entry name" value="PROTEIN CBG26694"/>
    <property type="match status" value="1"/>
</dbReference>
<accession>A0A7L1GTW1</accession>
<dbReference type="OrthoDB" id="9906983at2759"/>
<reference evidence="2 3" key="1">
    <citation type="submission" date="2019-09" db="EMBL/GenBank/DDBJ databases">
        <title>Bird 10,000 Genomes (B10K) Project - Family phase.</title>
        <authorList>
            <person name="Zhang G."/>
        </authorList>
    </citation>
    <scope>NUCLEOTIDE SEQUENCE [LARGE SCALE GENOMIC DNA]</scope>
    <source>
        <strain evidence="2">B10K-DU-001-78</strain>
        <tissue evidence="2">Muscle</tissue>
    </source>
</reference>
<gene>
    <name evidence="2" type="primary">Tf28</name>
    <name evidence="2" type="ORF">INDMAC_R14820</name>
</gene>
<dbReference type="InterPro" id="IPR001584">
    <property type="entry name" value="Integrase_cat-core"/>
</dbReference>
<dbReference type="GO" id="GO:0003676">
    <property type="term" value="F:nucleic acid binding"/>
    <property type="evidence" value="ECO:0007669"/>
    <property type="project" value="InterPro"/>
</dbReference>
<evidence type="ECO:0000259" key="1">
    <source>
        <dbReference type="PROSITE" id="PS50994"/>
    </source>
</evidence>
<sequence>LHCQTHWGIQALVDHFESKYACRGVCGIAKRIIGGCLTRQQVNKRQLRERIQGDRELTKTPFEWVQVDFTELPKTGRYHHLLVLPDHLTHFVEAFPVVKATAKTVVKILLEEIIPRYGLIVTINSDQGPHFTSKIIKEIMEIFGIEWEYHTPWHPQSSGKVERMNGEIKKHLTKLMMEMKMSWVKCLPLALLYIRTQPRADTGISPFEMLYGMPFDFEMPLEHPKIQDKVLQEYLTKLMQRRQELRKKGMVLQRPPLDLAIDKIHPGDLVLIKTWKESSLAPRWEDPLLFY</sequence>
<dbReference type="Pfam" id="PF00665">
    <property type="entry name" value="rve"/>
    <property type="match status" value="1"/>
</dbReference>